<feature type="compositionally biased region" description="Basic and acidic residues" evidence="1">
    <location>
        <begin position="287"/>
        <end position="298"/>
    </location>
</feature>
<feature type="compositionally biased region" description="Low complexity" evidence="1">
    <location>
        <begin position="428"/>
        <end position="452"/>
    </location>
</feature>
<dbReference type="EMBL" id="CDMZ01002828">
    <property type="protein sequence ID" value="CEM44034.1"/>
    <property type="molecule type" value="Genomic_DNA"/>
</dbReference>
<evidence type="ECO:0000256" key="1">
    <source>
        <dbReference type="SAM" id="MobiDB-lite"/>
    </source>
</evidence>
<feature type="compositionally biased region" description="Basic and acidic residues" evidence="1">
    <location>
        <begin position="312"/>
        <end position="322"/>
    </location>
</feature>
<sequence>MASPALEGRFDSPSRRSDKNERQQQLALQKRPDQSGGEGEDDSVLLFHLKVARRRAEQDALLLANRLALLKAEEEKALKKIEETKRRANEILECRKRNEQKESELDRVRQEREQMLAMQREKFRHQREINEQRAQERHAELQEDRRDMRRQVESERQAIHEMTKEARQREEEWLQQRNERIRREREEAKRERHKREDERRLQAKENFDHKCDQERLLRRMKEEQIAQMEQEELALIQRLYQTQQRQRAAYEQLEGALVPSEGTRARKPVGTPVLATGGNDQLTPRGQQREKEKEKQKEGVTPLSHGRTGSLPKDHSSQEHTTRNAQGGGQAHQQQAKEAGGTGTNREKHSVAGGQMASQPRRSRVGAGVAGGASKGPAASPTAAASASPGAASKQWGAAAAAAAAPSPAKKGGAALQPGQVTGGGARRGQTGQRPSNAAPQAAAAKGRAGRPSQPQVLKDGGRGGETGKQARGRIPEKEKETSQIVDASVPTPESVDVSSLILAVSSKITPPPGSVVQYVSDEVKAALRSIWSAREGSLQSLSSAFGTEPSCAELKIRLHEQALSADEKLWLEVSFHPGSLCVFRDGRTVKGFSKGGGKALPGGRGGDDWTHDNDVYVGAFQAEKRKETAQWDVVVKAWKVHPCNSPSGAASSGGEASVKDRCRLVKKHFSLQKDAEGQWICANTNTSPNNRGGGGQPDGGA</sequence>
<feature type="region of interest" description="Disordered" evidence="1">
    <location>
        <begin position="1"/>
        <end position="41"/>
    </location>
</feature>
<evidence type="ECO:0000313" key="2">
    <source>
        <dbReference type="EMBL" id="CEM44034.1"/>
    </source>
</evidence>
<feature type="compositionally biased region" description="Basic and acidic residues" evidence="1">
    <location>
        <begin position="126"/>
        <end position="173"/>
    </location>
</feature>
<dbReference type="PANTHER" id="PTHR37473">
    <property type="entry name" value="EF-HAND DOMAIN-CONTAINING PROTEIN"/>
    <property type="match status" value="1"/>
</dbReference>
<gene>
    <name evidence="2" type="ORF">Cvel_7023</name>
</gene>
<feature type="compositionally biased region" description="Gly residues" evidence="1">
    <location>
        <begin position="692"/>
        <end position="702"/>
    </location>
</feature>
<accession>A0A0G4HIN2</accession>
<dbReference type="PANTHER" id="PTHR37473:SF1">
    <property type="entry name" value="EF-HAND DOMAIN-CONTAINING PROTEIN"/>
    <property type="match status" value="1"/>
</dbReference>
<dbReference type="AlphaFoldDB" id="A0A0G4HIN2"/>
<name>A0A0G4HIN2_9ALVE</name>
<protein>
    <submittedName>
        <fullName evidence="2">Uncharacterized protein</fullName>
    </submittedName>
</protein>
<feature type="compositionally biased region" description="Low complexity" evidence="1">
    <location>
        <begin position="375"/>
        <end position="415"/>
    </location>
</feature>
<feature type="region of interest" description="Disordered" evidence="1">
    <location>
        <begin position="683"/>
        <end position="702"/>
    </location>
</feature>
<feature type="region of interest" description="Disordered" evidence="1">
    <location>
        <begin position="121"/>
        <end position="173"/>
    </location>
</feature>
<feature type="region of interest" description="Disordered" evidence="1">
    <location>
        <begin position="259"/>
        <end position="491"/>
    </location>
</feature>
<feature type="compositionally biased region" description="Basic and acidic residues" evidence="1">
    <location>
        <begin position="8"/>
        <end position="22"/>
    </location>
</feature>
<organism evidence="2">
    <name type="scientific">Chromera velia CCMP2878</name>
    <dbReference type="NCBI Taxonomy" id="1169474"/>
    <lineage>
        <taxon>Eukaryota</taxon>
        <taxon>Sar</taxon>
        <taxon>Alveolata</taxon>
        <taxon>Colpodellida</taxon>
        <taxon>Chromeraceae</taxon>
        <taxon>Chromera</taxon>
    </lineage>
</organism>
<proteinExistence type="predicted"/>
<dbReference type="VEuPathDB" id="CryptoDB:Cvel_7023"/>
<reference evidence="2" key="1">
    <citation type="submission" date="2014-11" db="EMBL/GenBank/DDBJ databases">
        <authorList>
            <person name="Otto D Thomas"/>
            <person name="Naeem Raeece"/>
        </authorList>
    </citation>
    <scope>NUCLEOTIDE SEQUENCE</scope>
</reference>